<dbReference type="PANTHER" id="PTHR45754:SF3">
    <property type="entry name" value="METHYLENETETRAHYDROFOLATE REDUCTASE (NADPH)"/>
    <property type="match status" value="1"/>
</dbReference>
<dbReference type="GO" id="GO:0004489">
    <property type="term" value="F:methylenetetrahydrofolate reductase [NAD(P)H] activity"/>
    <property type="evidence" value="ECO:0007669"/>
    <property type="project" value="UniProtKB-EC"/>
</dbReference>
<keyword evidence="4 8" id="KW-0285">Flavoprotein</keyword>
<dbReference type="PANTHER" id="PTHR45754">
    <property type="entry name" value="METHYLENETETRAHYDROFOLATE REDUCTASE"/>
    <property type="match status" value="1"/>
</dbReference>
<evidence type="ECO:0000313" key="9">
    <source>
        <dbReference type="EMBL" id="UQS84496.1"/>
    </source>
</evidence>
<dbReference type="Pfam" id="PF02219">
    <property type="entry name" value="MTHFR"/>
    <property type="match status" value="1"/>
</dbReference>
<evidence type="ECO:0000256" key="6">
    <source>
        <dbReference type="ARBA" id="ARBA00023002"/>
    </source>
</evidence>
<comment type="catalytic activity">
    <reaction evidence="7">
        <text>(6S)-5-methyl-5,6,7,8-tetrahydrofolate + NAD(+) = (6R)-5,10-methylene-5,6,7,8-tetrahydrofolate + NADH + H(+)</text>
        <dbReference type="Rhea" id="RHEA:19821"/>
        <dbReference type="ChEBI" id="CHEBI:15378"/>
        <dbReference type="ChEBI" id="CHEBI:15636"/>
        <dbReference type="ChEBI" id="CHEBI:18608"/>
        <dbReference type="ChEBI" id="CHEBI:57540"/>
        <dbReference type="ChEBI" id="CHEBI:57945"/>
        <dbReference type="EC" id="1.5.1.54"/>
    </reaction>
    <physiologicalReaction direction="right-to-left" evidence="7">
        <dbReference type="Rhea" id="RHEA:19823"/>
    </physiologicalReaction>
</comment>
<comment type="pathway">
    <text evidence="2 8">One-carbon metabolism; tetrahydrofolate interconversion.</text>
</comment>
<dbReference type="Proteomes" id="UP000831859">
    <property type="component" value="Chromosome"/>
</dbReference>
<dbReference type="Gene3D" id="3.20.20.220">
    <property type="match status" value="1"/>
</dbReference>
<dbReference type="CDD" id="cd00537">
    <property type="entry name" value="MTHFR"/>
    <property type="match status" value="1"/>
</dbReference>
<dbReference type="SUPFAM" id="SSF51730">
    <property type="entry name" value="FAD-linked oxidoreductase"/>
    <property type="match status" value="1"/>
</dbReference>
<comment type="cofactor">
    <cofactor evidence="1 8">
        <name>FAD</name>
        <dbReference type="ChEBI" id="CHEBI:57692"/>
    </cofactor>
</comment>
<gene>
    <name evidence="9" type="ORF">MOO46_04375</name>
</gene>
<evidence type="ECO:0000256" key="2">
    <source>
        <dbReference type="ARBA" id="ARBA00004777"/>
    </source>
</evidence>
<comment type="similarity">
    <text evidence="3 8">Belongs to the methylenetetrahydrofolate reductase family.</text>
</comment>
<evidence type="ECO:0000256" key="3">
    <source>
        <dbReference type="ARBA" id="ARBA00006743"/>
    </source>
</evidence>
<proteinExistence type="inferred from homology"/>
<sequence length="264" mass="30188">MNKQTLSLEIAPDLSQLTLMHDYLKKWQPDFVSISSLSRFSFDNIITCANYVQNTLNIPVVLHMTGLSHSQTDINKLLTVAAKKNISGLLLLQGNHYKNINIQNDFKHASDLIKYVKEKTNKFKILGACYPEVHPEAKSLGDDVKHLKLKAEAGCQRFISQMFFDNTHYDTFIDEVHKQSINQPILAGIMPLTNMVMVNWLKSNNIVMPNFVENTNDICQDGINFAVKQINELYTKKVSGIHLYTMNNWSTTNQIIKKIRKSEL</sequence>
<keyword evidence="6 8" id="KW-0560">Oxidoreductase</keyword>
<evidence type="ECO:0000256" key="8">
    <source>
        <dbReference type="RuleBase" id="RU003862"/>
    </source>
</evidence>
<dbReference type="RefSeq" id="WP_249510482.1">
    <property type="nucleotide sequence ID" value="NZ_CP093362.1"/>
</dbReference>
<organism evidence="9 10">
    <name type="scientific">Apilactobacillus apisilvae</name>
    <dbReference type="NCBI Taxonomy" id="2923364"/>
    <lineage>
        <taxon>Bacteria</taxon>
        <taxon>Bacillati</taxon>
        <taxon>Bacillota</taxon>
        <taxon>Bacilli</taxon>
        <taxon>Lactobacillales</taxon>
        <taxon>Lactobacillaceae</taxon>
        <taxon>Apilactobacillus</taxon>
    </lineage>
</organism>
<evidence type="ECO:0000313" key="10">
    <source>
        <dbReference type="Proteomes" id="UP000831859"/>
    </source>
</evidence>
<keyword evidence="10" id="KW-1185">Reference proteome</keyword>
<protein>
    <recommendedName>
        <fullName evidence="8">Methylenetetrahydrofolate reductase</fullName>
    </recommendedName>
</protein>
<accession>A0ABY4PG38</accession>
<keyword evidence="5 8" id="KW-0274">FAD</keyword>
<name>A0ABY4PG38_9LACO</name>
<evidence type="ECO:0000256" key="4">
    <source>
        <dbReference type="ARBA" id="ARBA00022630"/>
    </source>
</evidence>
<dbReference type="EMBL" id="CP093362">
    <property type="protein sequence ID" value="UQS84496.1"/>
    <property type="molecule type" value="Genomic_DNA"/>
</dbReference>
<dbReference type="InterPro" id="IPR029041">
    <property type="entry name" value="FAD-linked_oxidoreductase-like"/>
</dbReference>
<evidence type="ECO:0000256" key="7">
    <source>
        <dbReference type="ARBA" id="ARBA00048628"/>
    </source>
</evidence>
<evidence type="ECO:0000256" key="1">
    <source>
        <dbReference type="ARBA" id="ARBA00001974"/>
    </source>
</evidence>
<reference evidence="9 10" key="1">
    <citation type="journal article" date="2022" name="Int. J. Syst. Evol. Microbiol.">
        <title>Apilactobacillus apisilvae sp. nov., Nicolia spurrieriana gen. nov. sp. nov., Bombilactobacillus folatiphilus sp. nov. and Bombilactobacillus thymidiniphilus sp. nov., four new lactic acid bacterial isolates from stingless bees Tetragonula carbonaria and Austroplebeia australis.</title>
        <authorList>
            <person name="Oliphant S.A."/>
            <person name="Watson-Haigh N.S."/>
            <person name="Sumby K.M."/>
            <person name="Gardner J."/>
            <person name="Groom S."/>
            <person name="Jiranek V."/>
        </authorList>
    </citation>
    <scope>NUCLEOTIDE SEQUENCE [LARGE SCALE GENOMIC DNA]</scope>
    <source>
        <strain evidence="9 10">SG5_A10</strain>
    </source>
</reference>
<dbReference type="InterPro" id="IPR003171">
    <property type="entry name" value="Mehydrof_redctse-like"/>
</dbReference>
<evidence type="ECO:0000256" key="5">
    <source>
        <dbReference type="ARBA" id="ARBA00022827"/>
    </source>
</evidence>